<keyword evidence="4" id="KW-0378">Hydrolase</keyword>
<dbReference type="EMBL" id="SOBT01000012">
    <property type="protein sequence ID" value="TDU24348.1"/>
    <property type="molecule type" value="Genomic_DNA"/>
</dbReference>
<proteinExistence type="inferred from homology"/>
<reference evidence="8 9" key="1">
    <citation type="submission" date="2019-03" db="EMBL/GenBank/DDBJ databases">
        <title>Genomic Encyclopedia of Type Strains, Phase IV (KMG-IV): sequencing the most valuable type-strain genomes for metagenomic binning, comparative biology and taxonomic classification.</title>
        <authorList>
            <person name="Goeker M."/>
        </authorList>
    </citation>
    <scope>NUCLEOTIDE SEQUENCE [LARGE SCALE GENOMIC DNA]</scope>
    <source>
        <strain evidence="8 9">DSM 26377</strain>
    </source>
</reference>
<dbReference type="Proteomes" id="UP000295341">
    <property type="component" value="Unassembled WGS sequence"/>
</dbReference>
<accession>A0A4R7NTU4</accession>
<feature type="chain" id="PRO_5020720798" evidence="6">
    <location>
        <begin position="23"/>
        <end position="682"/>
    </location>
</feature>
<dbReference type="Pfam" id="PF07676">
    <property type="entry name" value="PD40"/>
    <property type="match status" value="2"/>
</dbReference>
<evidence type="ECO:0000256" key="2">
    <source>
        <dbReference type="ARBA" id="ARBA00022670"/>
    </source>
</evidence>
<keyword evidence="9" id="KW-1185">Reference proteome</keyword>
<evidence type="ECO:0000256" key="1">
    <source>
        <dbReference type="ARBA" id="ARBA00010040"/>
    </source>
</evidence>
<dbReference type="GO" id="GO:0006508">
    <property type="term" value="P:proteolysis"/>
    <property type="evidence" value="ECO:0007669"/>
    <property type="project" value="UniProtKB-KW"/>
</dbReference>
<keyword evidence="3 6" id="KW-0732">Signal</keyword>
<feature type="domain" description="Peptidase S9 prolyl oligopeptidase catalytic" evidence="7">
    <location>
        <begin position="471"/>
        <end position="680"/>
    </location>
</feature>
<dbReference type="SUPFAM" id="SSF82171">
    <property type="entry name" value="DPP6 N-terminal domain-like"/>
    <property type="match status" value="1"/>
</dbReference>
<dbReference type="GO" id="GO:0004177">
    <property type="term" value="F:aminopeptidase activity"/>
    <property type="evidence" value="ECO:0007669"/>
    <property type="project" value="UniProtKB-KW"/>
</dbReference>
<dbReference type="Pfam" id="PF00326">
    <property type="entry name" value="Peptidase_S9"/>
    <property type="match status" value="1"/>
</dbReference>
<dbReference type="InterPro" id="IPR001375">
    <property type="entry name" value="Peptidase_S9_cat"/>
</dbReference>
<evidence type="ECO:0000313" key="9">
    <source>
        <dbReference type="Proteomes" id="UP000295341"/>
    </source>
</evidence>
<evidence type="ECO:0000256" key="4">
    <source>
        <dbReference type="ARBA" id="ARBA00022801"/>
    </source>
</evidence>
<evidence type="ECO:0000256" key="6">
    <source>
        <dbReference type="SAM" id="SignalP"/>
    </source>
</evidence>
<feature type="signal peptide" evidence="6">
    <location>
        <begin position="1"/>
        <end position="22"/>
    </location>
</feature>
<keyword evidence="8" id="KW-0031">Aminopeptidase</keyword>
<keyword evidence="2" id="KW-0645">Protease</keyword>
<dbReference type="GO" id="GO:0004252">
    <property type="term" value="F:serine-type endopeptidase activity"/>
    <property type="evidence" value="ECO:0007669"/>
    <property type="project" value="TreeGrafter"/>
</dbReference>
<evidence type="ECO:0000256" key="3">
    <source>
        <dbReference type="ARBA" id="ARBA00022729"/>
    </source>
</evidence>
<dbReference type="InterPro" id="IPR029058">
    <property type="entry name" value="AB_hydrolase_fold"/>
</dbReference>
<dbReference type="InterPro" id="IPR011042">
    <property type="entry name" value="6-blade_b-propeller_TolB-like"/>
</dbReference>
<protein>
    <submittedName>
        <fullName evidence="8">Dipeptidyl aminopeptidase/acylaminoacyl peptidase</fullName>
    </submittedName>
</protein>
<gene>
    <name evidence="8" type="ORF">DFR24_4615</name>
</gene>
<dbReference type="AlphaFoldDB" id="A0A4R7NTU4"/>
<sequence>MTIRFRLPLAAALLAAAGIAQATSFTPMDLVTMKRVSDPRIAPNGEQIAYTLRTTDLDGNKGVRQIWLLDRKTGKTRQVTSGTANSDTPRWNADGQLYFLSTRSGSSQVWRLDPSGGEAQAVTSLPLDVGAFGLAPSGDRIALALETFSDCAADLDCSARKLKELAASKETGHRYDRLFVRHWDTWQNGTRSQLFAATLKDGKASLPSWVSRGLDGDVPTKPFGDDTDFAFAPDGRSLVFVLRVAGRTEAWNTNLDLWRAPVDGSAAPENLTPDNLAADFRPLLTPDGRQLVWLAQKRPGFESDRAWIRVRDLKTGVTRDVAPKWDRSPTSIALSSDGRTLYAVADDLGQTPLFAIQLSSGIVRKLTGPGSVSSFSVAEAGVVYAHNRLDAPDDLYLLGWNGSQKRLTQHNADKLNGVALSAYETFTFRGWNDEPVQGYVMKPAGFSPNGRYPIAFLIHGGPQTSMGNDFHYRWNPQVYAGRGYAVVAIDFHGSTGYGQAFTDSISGDWGGKPLVDLQKGLAYALSQYTWLDGSRACALGASYGGYMVNWIEGNWPGAFKCLVNHDGVFDNRSMAYTTEELWFDEWELGGTPYDKPENFEKHNPLNHVAKWTTPMLVIHGGRDFRVPLEQGLGAFTALQRRGIESQFLHFPDENHWVLAPKNSLQWHDTVLGWLDKHLKDSK</sequence>
<organism evidence="8 9">
    <name type="scientific">Panacagrimonas perspica</name>
    <dbReference type="NCBI Taxonomy" id="381431"/>
    <lineage>
        <taxon>Bacteria</taxon>
        <taxon>Pseudomonadati</taxon>
        <taxon>Pseudomonadota</taxon>
        <taxon>Gammaproteobacteria</taxon>
        <taxon>Nevskiales</taxon>
        <taxon>Nevskiaceae</taxon>
        <taxon>Panacagrimonas</taxon>
    </lineage>
</organism>
<dbReference type="RefSeq" id="WP_210772342.1">
    <property type="nucleotide sequence ID" value="NZ_MWIN01000003.1"/>
</dbReference>
<comment type="similarity">
    <text evidence="1">Belongs to the peptidase S9C family.</text>
</comment>
<dbReference type="SUPFAM" id="SSF53474">
    <property type="entry name" value="alpha/beta-Hydrolases"/>
    <property type="match status" value="1"/>
</dbReference>
<keyword evidence="5" id="KW-0720">Serine protease</keyword>
<dbReference type="Gene3D" id="2.120.10.30">
    <property type="entry name" value="TolB, C-terminal domain"/>
    <property type="match status" value="2"/>
</dbReference>
<evidence type="ECO:0000259" key="7">
    <source>
        <dbReference type="Pfam" id="PF00326"/>
    </source>
</evidence>
<comment type="caution">
    <text evidence="8">The sequence shown here is derived from an EMBL/GenBank/DDBJ whole genome shotgun (WGS) entry which is preliminary data.</text>
</comment>
<dbReference type="InterPro" id="IPR011659">
    <property type="entry name" value="WD40"/>
</dbReference>
<dbReference type="Gene3D" id="3.40.50.1820">
    <property type="entry name" value="alpha/beta hydrolase"/>
    <property type="match status" value="1"/>
</dbReference>
<dbReference type="FunFam" id="3.40.50.1820:FF:000028">
    <property type="entry name" value="S9 family peptidase"/>
    <property type="match status" value="1"/>
</dbReference>
<name>A0A4R7NTU4_9GAMM</name>
<dbReference type="PANTHER" id="PTHR42776">
    <property type="entry name" value="SERINE PEPTIDASE S9 FAMILY MEMBER"/>
    <property type="match status" value="1"/>
</dbReference>
<evidence type="ECO:0000256" key="5">
    <source>
        <dbReference type="ARBA" id="ARBA00022825"/>
    </source>
</evidence>
<evidence type="ECO:0000313" key="8">
    <source>
        <dbReference type="EMBL" id="TDU24348.1"/>
    </source>
</evidence>
<dbReference type="PANTHER" id="PTHR42776:SF13">
    <property type="entry name" value="DIPEPTIDYL-PEPTIDASE 5"/>
    <property type="match status" value="1"/>
</dbReference>